<evidence type="ECO:0000313" key="10">
    <source>
        <dbReference type="Proteomes" id="UP001500967"/>
    </source>
</evidence>
<protein>
    <recommendedName>
        <fullName evidence="7">Gamma-glutamyl phosphate reductase</fullName>
        <shortName evidence="7">GPR</shortName>
        <ecNumber evidence="7">1.2.1.41</ecNumber>
    </recommendedName>
    <alternativeName>
        <fullName evidence="7">Glutamate-5-semialdehyde dehydrogenase</fullName>
    </alternativeName>
    <alternativeName>
        <fullName evidence="7">Glutamyl-gamma-semialdehyde dehydrogenase</fullName>
        <shortName evidence="7">GSA dehydrogenase</shortName>
    </alternativeName>
</protein>
<keyword evidence="3 7" id="KW-0641">Proline biosynthesis</keyword>
<keyword evidence="5 7" id="KW-0560">Oxidoreductase</keyword>
<organism evidence="9 10">
    <name type="scientific">Cryptosporangium japonicum</name>
    <dbReference type="NCBI Taxonomy" id="80872"/>
    <lineage>
        <taxon>Bacteria</taxon>
        <taxon>Bacillati</taxon>
        <taxon>Actinomycetota</taxon>
        <taxon>Actinomycetes</taxon>
        <taxon>Cryptosporangiales</taxon>
        <taxon>Cryptosporangiaceae</taxon>
        <taxon>Cryptosporangium</taxon>
    </lineage>
</organism>
<dbReference type="RefSeq" id="WP_344653101.1">
    <property type="nucleotide sequence ID" value="NZ_BAAAGX010000031.1"/>
</dbReference>
<dbReference type="Pfam" id="PF00171">
    <property type="entry name" value="Aldedh"/>
    <property type="match status" value="1"/>
</dbReference>
<sequence length="420" mass="43422">MTTEQEVRAVAARSKEAAAELAPLSRAEKDAALLAMADALVAASASVLAANERDLAAGRDAGLAAGMLDRLALSEERIAGMAQGLRDVAGLPDPIGEVVRGYTLPNGLEVRQIRVPLGVVGIIYEARPNVTVDAAGLCLKSGNAALLRGSASAYHSNTALVGVLSEAAAKAGLPADAVQLVPGVDRESVTHLMRARGLVDVIIPRGGAGLIRNVVENSIVPVIETGVGNCHVYVDAAADLEMAASITMNSKVQRPSVCNAAETLLVHSSVAETFLPSVGALLHGSGVTLHVDPAAAALVPSGPLTVPATDEDWETEYNSLDLAVRVVSSVDEAVAHIRRWGSGHTEAIVSSDTRAIRRFSSRLDSAAVMVNASTRFTDGGEFGFGAEIGISTQKLHARGPMGLPEMTSTSYLVTGDGHVR</sequence>
<keyword evidence="10" id="KW-1185">Reference proteome</keyword>
<dbReference type="InterPro" id="IPR016163">
    <property type="entry name" value="Ald_DH_C"/>
</dbReference>
<dbReference type="EC" id="1.2.1.41" evidence="7"/>
<name>A0ABN0V240_9ACTN</name>
<evidence type="ECO:0000256" key="2">
    <source>
        <dbReference type="ARBA" id="ARBA00022605"/>
    </source>
</evidence>
<gene>
    <name evidence="7" type="primary">proA</name>
    <name evidence="9" type="ORF">GCM10009539_68510</name>
</gene>
<keyword evidence="7" id="KW-0963">Cytoplasm</keyword>
<dbReference type="Gene3D" id="3.40.605.10">
    <property type="entry name" value="Aldehyde Dehydrogenase, Chain A, domain 1"/>
    <property type="match status" value="1"/>
</dbReference>
<proteinExistence type="inferred from homology"/>
<evidence type="ECO:0000256" key="7">
    <source>
        <dbReference type="HAMAP-Rule" id="MF_00412"/>
    </source>
</evidence>
<keyword evidence="2 7" id="KW-0028">Amino-acid biosynthesis</keyword>
<dbReference type="NCBIfam" id="NF001221">
    <property type="entry name" value="PRK00197.1"/>
    <property type="match status" value="1"/>
</dbReference>
<comment type="pathway">
    <text evidence="1 7">Amino-acid biosynthesis; L-proline biosynthesis; L-glutamate 5-semialdehyde from L-glutamate: step 2/2.</text>
</comment>
<dbReference type="PROSITE" id="PS01223">
    <property type="entry name" value="PROA"/>
    <property type="match status" value="1"/>
</dbReference>
<reference evidence="9 10" key="1">
    <citation type="journal article" date="2019" name="Int. J. Syst. Evol. Microbiol.">
        <title>The Global Catalogue of Microorganisms (GCM) 10K type strain sequencing project: providing services to taxonomists for standard genome sequencing and annotation.</title>
        <authorList>
            <consortium name="The Broad Institute Genomics Platform"/>
            <consortium name="The Broad Institute Genome Sequencing Center for Infectious Disease"/>
            <person name="Wu L."/>
            <person name="Ma J."/>
        </authorList>
    </citation>
    <scope>NUCLEOTIDE SEQUENCE [LARGE SCALE GENOMIC DNA]</scope>
    <source>
        <strain evidence="9 10">JCM 10425</strain>
    </source>
</reference>
<evidence type="ECO:0000313" key="9">
    <source>
        <dbReference type="EMBL" id="GAA0271489.1"/>
    </source>
</evidence>
<dbReference type="NCBIfam" id="TIGR00407">
    <property type="entry name" value="proA"/>
    <property type="match status" value="1"/>
</dbReference>
<evidence type="ECO:0000259" key="8">
    <source>
        <dbReference type="Pfam" id="PF00171"/>
    </source>
</evidence>
<comment type="subcellular location">
    <subcellularLocation>
        <location evidence="7">Cytoplasm</location>
    </subcellularLocation>
</comment>
<dbReference type="InterPro" id="IPR020593">
    <property type="entry name" value="G-glutamylP_reductase_CS"/>
</dbReference>
<evidence type="ECO:0000256" key="6">
    <source>
        <dbReference type="ARBA" id="ARBA00049024"/>
    </source>
</evidence>
<dbReference type="InterPro" id="IPR000965">
    <property type="entry name" value="GPR_dom"/>
</dbReference>
<dbReference type="SUPFAM" id="SSF53720">
    <property type="entry name" value="ALDH-like"/>
    <property type="match status" value="1"/>
</dbReference>
<comment type="caution">
    <text evidence="9">The sequence shown here is derived from an EMBL/GenBank/DDBJ whole genome shotgun (WGS) entry which is preliminary data.</text>
</comment>
<dbReference type="Proteomes" id="UP001500967">
    <property type="component" value="Unassembled WGS sequence"/>
</dbReference>
<comment type="function">
    <text evidence="7">Catalyzes the NADPH-dependent reduction of L-glutamate 5-phosphate into L-glutamate 5-semialdehyde and phosphate. The product spontaneously undergoes cyclization to form 1-pyrroline-5-carboxylate.</text>
</comment>
<dbReference type="PIRSF" id="PIRSF000151">
    <property type="entry name" value="GPR"/>
    <property type="match status" value="1"/>
</dbReference>
<evidence type="ECO:0000256" key="4">
    <source>
        <dbReference type="ARBA" id="ARBA00022857"/>
    </source>
</evidence>
<dbReference type="Gene3D" id="3.40.309.10">
    <property type="entry name" value="Aldehyde Dehydrogenase, Chain A, domain 2"/>
    <property type="match status" value="1"/>
</dbReference>
<comment type="catalytic activity">
    <reaction evidence="6 7">
        <text>L-glutamate 5-semialdehyde + phosphate + NADP(+) = L-glutamyl 5-phosphate + NADPH + H(+)</text>
        <dbReference type="Rhea" id="RHEA:19541"/>
        <dbReference type="ChEBI" id="CHEBI:15378"/>
        <dbReference type="ChEBI" id="CHEBI:43474"/>
        <dbReference type="ChEBI" id="CHEBI:57783"/>
        <dbReference type="ChEBI" id="CHEBI:58066"/>
        <dbReference type="ChEBI" id="CHEBI:58274"/>
        <dbReference type="ChEBI" id="CHEBI:58349"/>
        <dbReference type="EC" id="1.2.1.41"/>
    </reaction>
</comment>
<keyword evidence="4 7" id="KW-0521">NADP</keyword>
<feature type="domain" description="Aldehyde dehydrogenase" evidence="8">
    <location>
        <begin position="3"/>
        <end position="281"/>
    </location>
</feature>
<accession>A0ABN0V240</accession>
<dbReference type="InterPro" id="IPR016161">
    <property type="entry name" value="Ald_DH/histidinol_DH"/>
</dbReference>
<evidence type="ECO:0000256" key="3">
    <source>
        <dbReference type="ARBA" id="ARBA00022650"/>
    </source>
</evidence>
<dbReference type="InterPro" id="IPR012134">
    <property type="entry name" value="Glu-5-SA_DH"/>
</dbReference>
<dbReference type="InterPro" id="IPR015590">
    <property type="entry name" value="Aldehyde_DH_dom"/>
</dbReference>
<dbReference type="HAMAP" id="MF_00412">
    <property type="entry name" value="ProA"/>
    <property type="match status" value="1"/>
</dbReference>
<evidence type="ECO:0000256" key="1">
    <source>
        <dbReference type="ARBA" id="ARBA00004985"/>
    </source>
</evidence>
<dbReference type="PANTHER" id="PTHR11063:SF8">
    <property type="entry name" value="DELTA-1-PYRROLINE-5-CARBOXYLATE SYNTHASE"/>
    <property type="match status" value="1"/>
</dbReference>
<dbReference type="PANTHER" id="PTHR11063">
    <property type="entry name" value="GLUTAMATE SEMIALDEHYDE DEHYDROGENASE"/>
    <property type="match status" value="1"/>
</dbReference>
<dbReference type="InterPro" id="IPR016162">
    <property type="entry name" value="Ald_DH_N"/>
</dbReference>
<dbReference type="CDD" id="cd07079">
    <property type="entry name" value="ALDH_F18-19_ProA-GPR"/>
    <property type="match status" value="1"/>
</dbReference>
<dbReference type="EMBL" id="BAAAGX010000031">
    <property type="protein sequence ID" value="GAA0271489.1"/>
    <property type="molecule type" value="Genomic_DNA"/>
</dbReference>
<comment type="similarity">
    <text evidence="7">Belongs to the gamma-glutamyl phosphate reductase family.</text>
</comment>
<evidence type="ECO:0000256" key="5">
    <source>
        <dbReference type="ARBA" id="ARBA00023002"/>
    </source>
</evidence>